<proteinExistence type="predicted"/>
<evidence type="ECO:0000313" key="2">
    <source>
        <dbReference type="EMBL" id="KYD11210.1"/>
    </source>
</evidence>
<gene>
    <name evidence="2" type="ORF">B4135_3325</name>
</gene>
<dbReference type="EMBL" id="LQYT01000113">
    <property type="protein sequence ID" value="KYD11210.1"/>
    <property type="molecule type" value="Genomic_DNA"/>
</dbReference>
<reference evidence="2 3" key="1">
    <citation type="submission" date="2016-01" db="EMBL/GenBank/DDBJ databases">
        <title>Draft Genome Sequences of Seven Thermophilic Sporeformers Isolated from Foods.</title>
        <authorList>
            <person name="Berendsen E.M."/>
            <person name="Wells-Bennik M.H."/>
            <person name="Krawcyk A.O."/>
            <person name="De Jong A."/>
            <person name="Holsappel S."/>
            <person name="Eijlander R.T."/>
            <person name="Kuipers O.P."/>
        </authorList>
    </citation>
    <scope>NUCLEOTIDE SEQUENCE [LARGE SCALE GENOMIC DNA]</scope>
    <source>
        <strain evidence="2 3">B4135</strain>
    </source>
</reference>
<evidence type="ECO:0000313" key="3">
    <source>
        <dbReference type="Proteomes" id="UP000075683"/>
    </source>
</evidence>
<feature type="region of interest" description="Disordered" evidence="1">
    <location>
        <begin position="1"/>
        <end position="44"/>
    </location>
</feature>
<accession>A0A150LG53</accession>
<comment type="caution">
    <text evidence="2">The sequence shown here is derived from an EMBL/GenBank/DDBJ whole genome shotgun (WGS) entry which is preliminary data.</text>
</comment>
<protein>
    <submittedName>
        <fullName evidence="2">Uncharacterized protein</fullName>
    </submittedName>
</protein>
<dbReference type="Proteomes" id="UP000075683">
    <property type="component" value="Unassembled WGS sequence"/>
</dbReference>
<organism evidence="2 3">
    <name type="scientific">Caldibacillus debilis</name>
    <dbReference type="NCBI Taxonomy" id="301148"/>
    <lineage>
        <taxon>Bacteria</taxon>
        <taxon>Bacillati</taxon>
        <taxon>Bacillota</taxon>
        <taxon>Bacilli</taxon>
        <taxon>Bacillales</taxon>
        <taxon>Bacillaceae</taxon>
        <taxon>Caldibacillus</taxon>
    </lineage>
</organism>
<sequence>MACRRPPRWAAKLPFPLRPGAPGDHPGDFGRRNGKKGIRAPDRSPEGWKILSFPFREPQRLIEKDRTALV</sequence>
<dbReference type="AlphaFoldDB" id="A0A150LG53"/>
<evidence type="ECO:0000256" key="1">
    <source>
        <dbReference type="SAM" id="MobiDB-lite"/>
    </source>
</evidence>
<name>A0A150LG53_9BACI</name>
<dbReference type="STRING" id="301148.B4135_3325"/>